<organism evidence="2 3">
    <name type="scientific">Lentzea atacamensis</name>
    <dbReference type="NCBI Taxonomy" id="531938"/>
    <lineage>
        <taxon>Bacteria</taxon>
        <taxon>Bacillati</taxon>
        <taxon>Actinomycetota</taxon>
        <taxon>Actinomycetes</taxon>
        <taxon>Pseudonocardiales</taxon>
        <taxon>Pseudonocardiaceae</taxon>
        <taxon>Lentzea</taxon>
    </lineage>
</organism>
<dbReference type="PANTHER" id="PTHR13696:SF99">
    <property type="entry name" value="COBYRINIC ACID AC-DIAMIDE SYNTHASE"/>
    <property type="match status" value="1"/>
</dbReference>
<dbReference type="InterPro" id="IPR025669">
    <property type="entry name" value="AAA_dom"/>
</dbReference>
<keyword evidence="3" id="KW-1185">Reference proteome</keyword>
<dbReference type="SUPFAM" id="SSF52540">
    <property type="entry name" value="P-loop containing nucleoside triphosphate hydrolases"/>
    <property type="match status" value="1"/>
</dbReference>
<evidence type="ECO:0000313" key="2">
    <source>
        <dbReference type="EMBL" id="RAS59390.1"/>
    </source>
</evidence>
<evidence type="ECO:0000313" key="3">
    <source>
        <dbReference type="Proteomes" id="UP000248714"/>
    </source>
</evidence>
<dbReference type="Proteomes" id="UP000248714">
    <property type="component" value="Unassembled WGS sequence"/>
</dbReference>
<dbReference type="Pfam" id="PF13614">
    <property type="entry name" value="AAA_31"/>
    <property type="match status" value="1"/>
</dbReference>
<proteinExistence type="predicted"/>
<dbReference type="InterPro" id="IPR050678">
    <property type="entry name" value="DNA_Partitioning_ATPase"/>
</dbReference>
<feature type="domain" description="AAA" evidence="1">
    <location>
        <begin position="66"/>
        <end position="260"/>
    </location>
</feature>
<dbReference type="RefSeq" id="WP_112231760.1">
    <property type="nucleotide sequence ID" value="NZ_QLTT01000014.1"/>
</dbReference>
<dbReference type="Gene3D" id="3.40.50.300">
    <property type="entry name" value="P-loop containing nucleotide triphosphate hydrolases"/>
    <property type="match status" value="1"/>
</dbReference>
<dbReference type="PANTHER" id="PTHR13696">
    <property type="entry name" value="P-LOOP CONTAINING NUCLEOSIDE TRIPHOSPHATE HYDROLASE"/>
    <property type="match status" value="1"/>
</dbReference>
<dbReference type="InterPro" id="IPR027417">
    <property type="entry name" value="P-loop_NTPase"/>
</dbReference>
<comment type="caution">
    <text evidence="2">The sequence shown here is derived from an EMBL/GenBank/DDBJ whole genome shotgun (WGS) entry which is preliminary data.</text>
</comment>
<dbReference type="EMBL" id="QLTT01000014">
    <property type="protein sequence ID" value="RAS59390.1"/>
    <property type="molecule type" value="Genomic_DNA"/>
</dbReference>
<evidence type="ECO:0000259" key="1">
    <source>
        <dbReference type="Pfam" id="PF13614"/>
    </source>
</evidence>
<gene>
    <name evidence="2" type="ORF">C8D87_1142</name>
</gene>
<sequence length="394" mass="42913">MVATQLLDLSRAGVRGAGDLSEAEKAEVEAYLTWLEGQLNLKGFSDSTTDAELEEFVEMLRPLLERVVAVFTGKGGQGKTSIASHTAALLAEAEAAKAEQGLPYGRVLHIEMDLQGNAHEDFGTGDHELNDEGEALAQAVLHGHEPVIIRDVRGRQCLDMLPAGEELSNLPAMIIAVQQQRGLAVWLGLAVMIARLVIRHGYVWVVIDCPPSSKEPQKLALSAARYALIPISVADSGSLKGLGGVSKRFSETRRFNPDLQLLGVVLFNFPHKYYFDKKANEKRPVGAWVEARTEVEAMLKAAEVDAPVFRTVIRSSEAVARACRKRGQLTFEVAEATDGVKWWEKRKGGRGTVLPTERAEQVGEDYLDLTEEIVMAVSTIEAEEAAVSAEEVSA</sequence>
<accession>A0ABX9DYU2</accession>
<reference evidence="2 3" key="1">
    <citation type="submission" date="2018-06" db="EMBL/GenBank/DDBJ databases">
        <title>Genomic Encyclopedia of Type Strains, Phase IV (KMG-IV): sequencing the most valuable type-strain genomes for metagenomic binning, comparative biology and taxonomic classification.</title>
        <authorList>
            <person name="Goeker M."/>
        </authorList>
    </citation>
    <scope>NUCLEOTIDE SEQUENCE [LARGE SCALE GENOMIC DNA]</scope>
    <source>
        <strain evidence="2 3">DSM 45479</strain>
    </source>
</reference>
<name>A0ABX9DYU2_9PSEU</name>
<dbReference type="CDD" id="cd02042">
    <property type="entry name" value="ParAB_family"/>
    <property type="match status" value="1"/>
</dbReference>
<protein>
    <submittedName>
        <fullName evidence="2">Cellulose biosynthesis protein BcsQ</fullName>
    </submittedName>
</protein>